<dbReference type="InterPro" id="IPR011701">
    <property type="entry name" value="MFS"/>
</dbReference>
<evidence type="ECO:0000313" key="7">
    <source>
        <dbReference type="Proteomes" id="UP000001695"/>
    </source>
</evidence>
<evidence type="ECO:0000313" key="6">
    <source>
        <dbReference type="EMBL" id="ACB94208.1"/>
    </source>
</evidence>
<dbReference type="HOGENOM" id="CLU_025894_2_0_5"/>
<organism evidence="6 7">
    <name type="scientific">Beijerinckia indica subsp. indica (strain ATCC 9039 / DSM 1715 / NCIMB 8712)</name>
    <dbReference type="NCBI Taxonomy" id="395963"/>
    <lineage>
        <taxon>Bacteria</taxon>
        <taxon>Pseudomonadati</taxon>
        <taxon>Pseudomonadota</taxon>
        <taxon>Alphaproteobacteria</taxon>
        <taxon>Hyphomicrobiales</taxon>
        <taxon>Beijerinckiaceae</taxon>
        <taxon>Beijerinckia</taxon>
    </lineage>
</organism>
<keyword evidence="2 4" id="KW-1133">Transmembrane helix</keyword>
<feature type="transmembrane region" description="Helical" evidence="4">
    <location>
        <begin position="259"/>
        <end position="278"/>
    </location>
</feature>
<dbReference type="PANTHER" id="PTHR23520:SF5">
    <property type="entry name" value="TRANSPORTER, PUTATIVE (AFU_ORTHOLOGUE AFUA_3G04000)-RELATED"/>
    <property type="match status" value="1"/>
</dbReference>
<dbReference type="AlphaFoldDB" id="B2IF17"/>
<dbReference type="STRING" id="395963.Bind_0556"/>
<dbReference type="EMBL" id="CP001016">
    <property type="protein sequence ID" value="ACB94208.1"/>
    <property type="molecule type" value="Genomic_DNA"/>
</dbReference>
<accession>B2IF17</accession>
<dbReference type="RefSeq" id="WP_012383566.1">
    <property type="nucleotide sequence ID" value="NC_010581.1"/>
</dbReference>
<feature type="domain" description="Major facilitator superfamily (MFS) profile" evidence="5">
    <location>
        <begin position="3"/>
        <end position="400"/>
    </location>
</feature>
<protein>
    <submittedName>
        <fullName evidence="6">Major facilitator superfamily MFS_1</fullName>
    </submittedName>
</protein>
<dbReference type="PROSITE" id="PS50850">
    <property type="entry name" value="MFS"/>
    <property type="match status" value="1"/>
</dbReference>
<dbReference type="Pfam" id="PF07690">
    <property type="entry name" value="MFS_1"/>
    <property type="match status" value="1"/>
</dbReference>
<feature type="transmembrane region" description="Helical" evidence="4">
    <location>
        <begin position="169"/>
        <end position="190"/>
    </location>
</feature>
<proteinExistence type="predicted"/>
<dbReference type="Proteomes" id="UP000001695">
    <property type="component" value="Chromosome"/>
</dbReference>
<feature type="transmembrane region" description="Helical" evidence="4">
    <location>
        <begin position="12"/>
        <end position="29"/>
    </location>
</feature>
<dbReference type="eggNOG" id="COG2814">
    <property type="taxonomic scope" value="Bacteria"/>
</dbReference>
<dbReference type="GO" id="GO:0022857">
    <property type="term" value="F:transmembrane transporter activity"/>
    <property type="evidence" value="ECO:0007669"/>
    <property type="project" value="InterPro"/>
</dbReference>
<feature type="transmembrane region" description="Helical" evidence="4">
    <location>
        <begin position="219"/>
        <end position="247"/>
    </location>
</feature>
<gene>
    <name evidence="6" type="ordered locus">Bind_0556</name>
</gene>
<dbReference type="SUPFAM" id="SSF103473">
    <property type="entry name" value="MFS general substrate transporter"/>
    <property type="match status" value="1"/>
</dbReference>
<dbReference type="InterPro" id="IPR036259">
    <property type="entry name" value="MFS_trans_sf"/>
</dbReference>
<keyword evidence="3 4" id="KW-0472">Membrane</keyword>
<reference evidence="7" key="1">
    <citation type="submission" date="2008-03" db="EMBL/GenBank/DDBJ databases">
        <title>Complete sequence of chromosome of Beijerinckia indica subsp. indica ATCC 9039.</title>
        <authorList>
            <consortium name="US DOE Joint Genome Institute"/>
            <person name="Copeland A."/>
            <person name="Lucas S."/>
            <person name="Lapidus A."/>
            <person name="Glavina del Rio T."/>
            <person name="Dalin E."/>
            <person name="Tice H."/>
            <person name="Bruce D."/>
            <person name="Goodwin L."/>
            <person name="Pitluck S."/>
            <person name="LaButti K."/>
            <person name="Schmutz J."/>
            <person name="Larimer F."/>
            <person name="Land M."/>
            <person name="Hauser L."/>
            <person name="Kyrpides N."/>
            <person name="Mikhailova N."/>
            <person name="Dunfield P.F."/>
            <person name="Dedysh S.N."/>
            <person name="Liesack W."/>
            <person name="Saw J.H."/>
            <person name="Alam M."/>
            <person name="Chen Y."/>
            <person name="Murrell J.C."/>
            <person name="Richardson P."/>
        </authorList>
    </citation>
    <scope>NUCLEOTIDE SEQUENCE [LARGE SCALE GENOMIC DNA]</scope>
    <source>
        <strain evidence="7">ATCC 9039 / DSM 1715 / NCIMB 8712</strain>
    </source>
</reference>
<keyword evidence="1 4" id="KW-0812">Transmembrane</keyword>
<feature type="transmembrane region" description="Helical" evidence="4">
    <location>
        <begin position="70"/>
        <end position="103"/>
    </location>
</feature>
<feature type="transmembrane region" description="Helical" evidence="4">
    <location>
        <begin position="134"/>
        <end position="157"/>
    </location>
</feature>
<feature type="transmembrane region" description="Helical" evidence="4">
    <location>
        <begin position="298"/>
        <end position="317"/>
    </location>
</feature>
<dbReference type="InterPro" id="IPR020846">
    <property type="entry name" value="MFS_dom"/>
</dbReference>
<name>B2IF17_BEII9</name>
<feature type="transmembrane region" description="Helical" evidence="4">
    <location>
        <begin position="41"/>
        <end position="58"/>
    </location>
</feature>
<reference evidence="6 7" key="2">
    <citation type="journal article" date="2010" name="J. Bacteriol.">
        <title>Complete genome sequence of Beijerinckia indica subsp. indica.</title>
        <authorList>
            <person name="Tamas I."/>
            <person name="Dedysh S.N."/>
            <person name="Liesack W."/>
            <person name="Stott M.B."/>
            <person name="Alam M."/>
            <person name="Murrell J.C."/>
            <person name="Dunfield P.F."/>
        </authorList>
    </citation>
    <scope>NUCLEOTIDE SEQUENCE [LARGE SCALE GENOMIC DNA]</scope>
    <source>
        <strain evidence="7">ATCC 9039 / DSM 1715 / NCIMB 8712</strain>
    </source>
</reference>
<evidence type="ECO:0000259" key="5">
    <source>
        <dbReference type="PROSITE" id="PS50850"/>
    </source>
</evidence>
<dbReference type="Gene3D" id="1.20.1250.20">
    <property type="entry name" value="MFS general substrate transporter like domains"/>
    <property type="match status" value="1"/>
</dbReference>
<dbReference type="OrthoDB" id="189258at2"/>
<evidence type="ECO:0000256" key="4">
    <source>
        <dbReference type="SAM" id="Phobius"/>
    </source>
</evidence>
<dbReference type="KEGG" id="bid:Bind_0556"/>
<evidence type="ECO:0000256" key="2">
    <source>
        <dbReference type="ARBA" id="ARBA00022989"/>
    </source>
</evidence>
<keyword evidence="7" id="KW-1185">Reference proteome</keyword>
<evidence type="ECO:0000256" key="3">
    <source>
        <dbReference type="ARBA" id="ARBA00023136"/>
    </source>
</evidence>
<dbReference type="PANTHER" id="PTHR23520">
    <property type="entry name" value="TRANSPORTER, PUTATIVE (AFU_ORTHOLOGUE AFUA_3G04000)-RELATED"/>
    <property type="match status" value="1"/>
</dbReference>
<sequence length="414" mass="44354">MRDLIILFCTRSLRLFAFGLVSVILVFFLAERGFTTSEVGWLLSLTLIGDAVISLFLTTRADRWGRRRTLMVSGLLMVVAGLAVITTGNFWLLALAMTIGVISPAGNEVGPFLAVEQAALAHIVTPHQRTHYVAWYNVAGFSATALGALVGGILSGWWQGKGVPALSSYTYLFGVYAGVGLLLVILSMRLSDAVEVEHNPVKNRGLIANWTGLHESRSIVLRLSALFALDAFAGGFIVQSILAYWFYLKFGATNTELGGLFFATNILSGISALVAVPLARRLGLVNTMVFTHLPSNLLLMAVPLMPNFQLAVGLLLLRHLISQMDVPARQSYVMAVVAPSEYSAANGITATVRSLGSGLAPSLAGGLLSVAPLVNAPIFLAGGLKIVYDLALYRGFSHIKPPEEIDAKTGSRPR</sequence>
<evidence type="ECO:0000256" key="1">
    <source>
        <dbReference type="ARBA" id="ARBA00022692"/>
    </source>
</evidence>